<dbReference type="PANTHER" id="PTHR34701">
    <property type="entry name" value="TRANSCRIPTIONAL REGULATOR MRAZ"/>
    <property type="match status" value="1"/>
</dbReference>
<dbReference type="InterPro" id="IPR038619">
    <property type="entry name" value="MraZ_sf"/>
</dbReference>
<evidence type="ECO:0000313" key="9">
    <source>
        <dbReference type="EMBL" id="BBH50042.1"/>
    </source>
</evidence>
<proteinExistence type="predicted"/>
<dbReference type="InterPro" id="IPR007159">
    <property type="entry name" value="SpoVT-AbrB_dom"/>
</dbReference>
<evidence type="ECO:0000256" key="3">
    <source>
        <dbReference type="ARBA" id="ARBA00022737"/>
    </source>
</evidence>
<dbReference type="EMBL" id="AP019367">
    <property type="protein sequence ID" value="BBH50042.1"/>
    <property type="molecule type" value="Genomic_DNA"/>
</dbReference>
<accession>A0A3G9K5G8</accession>
<evidence type="ECO:0000256" key="1">
    <source>
        <dbReference type="ARBA" id="ARBA00013860"/>
    </source>
</evidence>
<keyword evidence="2" id="KW-0963">Cytoplasm</keyword>
<keyword evidence="5 7" id="KW-0238">DNA-binding</keyword>
<keyword evidence="4" id="KW-0805">Transcription regulation</keyword>
<dbReference type="CDD" id="cd16320">
    <property type="entry name" value="MraZ_N"/>
    <property type="match status" value="1"/>
</dbReference>
<dbReference type="Proteomes" id="UP000273154">
    <property type="component" value="Chromosome"/>
</dbReference>
<gene>
    <name evidence="9" type="ORF">Pcatena_06290</name>
</gene>
<evidence type="ECO:0000256" key="6">
    <source>
        <dbReference type="ARBA" id="ARBA00023163"/>
    </source>
</evidence>
<dbReference type="InterPro" id="IPR035644">
    <property type="entry name" value="MraZ_C"/>
</dbReference>
<keyword evidence="10" id="KW-1185">Reference proteome</keyword>
<dbReference type="SUPFAM" id="SSF89447">
    <property type="entry name" value="AbrB/MazE/MraZ-like"/>
    <property type="match status" value="1"/>
</dbReference>
<organism evidence="9 10">
    <name type="scientific">Parolsenella catena</name>
    <dbReference type="NCBI Taxonomy" id="2003188"/>
    <lineage>
        <taxon>Bacteria</taxon>
        <taxon>Bacillati</taxon>
        <taxon>Actinomycetota</taxon>
        <taxon>Coriobacteriia</taxon>
        <taxon>Coriobacteriales</taxon>
        <taxon>Atopobiaceae</taxon>
        <taxon>Parolsenella</taxon>
    </lineage>
</organism>
<evidence type="ECO:0000259" key="8">
    <source>
        <dbReference type="PROSITE" id="PS51740"/>
    </source>
</evidence>
<dbReference type="InterPro" id="IPR003444">
    <property type="entry name" value="MraZ"/>
</dbReference>
<sequence>MYLTGSKTVSVDAQGRITLPADYRDDFKESGNKVCLIYVKGALWGFTPEGHKEWVESCFPEGFNPRSKKDKALRLGLNAKTVTVEIDKSGRVALGKIAPSDLEKLSLGREAVVVGDADHFAVYNTEAWAAKQAELDVDIDALLDDED</sequence>
<dbReference type="OrthoDB" id="9807753at2"/>
<evidence type="ECO:0000256" key="5">
    <source>
        <dbReference type="ARBA" id="ARBA00023125"/>
    </source>
</evidence>
<dbReference type="GeneID" id="88848759"/>
<dbReference type="RefSeq" id="WP_126421553.1">
    <property type="nucleotide sequence ID" value="NZ_AP019367.1"/>
</dbReference>
<dbReference type="InterPro" id="IPR035642">
    <property type="entry name" value="MraZ_N"/>
</dbReference>
<dbReference type="PANTHER" id="PTHR34701:SF1">
    <property type="entry name" value="TRANSCRIPTIONAL REGULATOR MRAZ"/>
    <property type="match status" value="1"/>
</dbReference>
<evidence type="ECO:0000256" key="4">
    <source>
        <dbReference type="ARBA" id="ARBA00023015"/>
    </source>
</evidence>
<dbReference type="GO" id="GO:0003700">
    <property type="term" value="F:DNA-binding transcription factor activity"/>
    <property type="evidence" value="ECO:0007669"/>
    <property type="project" value="InterPro"/>
</dbReference>
<evidence type="ECO:0000256" key="7">
    <source>
        <dbReference type="PROSITE-ProRule" id="PRU01076"/>
    </source>
</evidence>
<name>A0A3G9K5G8_9ACTN</name>
<reference evidence="10" key="1">
    <citation type="submission" date="2018-11" db="EMBL/GenBank/DDBJ databases">
        <title>Comparative genomics of Parolsenella catena and Libanicoccus massiliensis: Reclassification of Libanicoccus massiliensis as Parolsenella massiliensis comb. nov.</title>
        <authorList>
            <person name="Sakamoto M."/>
            <person name="Ikeyama N."/>
            <person name="Murakami T."/>
            <person name="Mori H."/>
            <person name="Yuki M."/>
            <person name="Ohkuma M."/>
        </authorList>
    </citation>
    <scope>NUCLEOTIDE SEQUENCE [LARGE SCALE GENOMIC DNA]</scope>
    <source>
        <strain evidence="10">JCM 31932</strain>
    </source>
</reference>
<keyword evidence="3" id="KW-0677">Repeat</keyword>
<dbReference type="InterPro" id="IPR037914">
    <property type="entry name" value="SpoVT-AbrB_sf"/>
</dbReference>
<dbReference type="GO" id="GO:0000976">
    <property type="term" value="F:transcription cis-regulatory region binding"/>
    <property type="evidence" value="ECO:0007669"/>
    <property type="project" value="TreeGrafter"/>
</dbReference>
<dbReference type="GO" id="GO:2000143">
    <property type="term" value="P:negative regulation of DNA-templated transcription initiation"/>
    <property type="evidence" value="ECO:0007669"/>
    <property type="project" value="TreeGrafter"/>
</dbReference>
<evidence type="ECO:0000313" key="10">
    <source>
        <dbReference type="Proteomes" id="UP000273154"/>
    </source>
</evidence>
<dbReference type="PROSITE" id="PS51740">
    <property type="entry name" value="SPOVT_ABRB"/>
    <property type="match status" value="1"/>
</dbReference>
<keyword evidence="6" id="KW-0804">Transcription</keyword>
<dbReference type="CDD" id="cd16321">
    <property type="entry name" value="MraZ_C"/>
    <property type="match status" value="1"/>
</dbReference>
<dbReference type="Gene3D" id="3.40.1550.20">
    <property type="entry name" value="Transcriptional regulator MraZ domain"/>
    <property type="match status" value="1"/>
</dbReference>
<dbReference type="AlphaFoldDB" id="A0A3G9K5G8"/>
<dbReference type="Pfam" id="PF02381">
    <property type="entry name" value="MraZ"/>
    <property type="match status" value="2"/>
</dbReference>
<protein>
    <recommendedName>
        <fullName evidence="1">Transcriptional regulator MraZ</fullName>
    </recommendedName>
</protein>
<dbReference type="InterPro" id="IPR020603">
    <property type="entry name" value="MraZ_dom"/>
</dbReference>
<dbReference type="KEGG" id="pcat:Pcatena_06290"/>
<feature type="domain" description="SpoVT-AbrB" evidence="8">
    <location>
        <begin position="6"/>
        <end position="50"/>
    </location>
</feature>
<evidence type="ECO:0000256" key="2">
    <source>
        <dbReference type="ARBA" id="ARBA00022490"/>
    </source>
</evidence>